<sequence>MSILVYNGEKFQRSKIWYLVFAVIFASVFLLSILNNNVVGAVLLFFLLGGYFYYSTINNQVIKMTIDKNQLLIWNKTYLRNSFLWYVVEIYPKTQQIKNIVLITPKSHIIYTFDDTFDHIKWFLLNLDSYLPMLGDFHQTTLEKVSRKIQL</sequence>
<gene>
    <name evidence="2" type="ORF">ACD_80C00194G0012</name>
</gene>
<dbReference type="EMBL" id="AMFJ01036201">
    <property type="protein sequence ID" value="EKD24593.1"/>
    <property type="molecule type" value="Genomic_DNA"/>
</dbReference>
<keyword evidence="1" id="KW-0472">Membrane</keyword>
<proteinExistence type="predicted"/>
<feature type="transmembrane region" description="Helical" evidence="1">
    <location>
        <begin position="16"/>
        <end position="32"/>
    </location>
</feature>
<comment type="caution">
    <text evidence="2">The sequence shown here is derived from an EMBL/GenBank/DDBJ whole genome shotgun (WGS) entry which is preliminary data.</text>
</comment>
<evidence type="ECO:0000256" key="1">
    <source>
        <dbReference type="SAM" id="Phobius"/>
    </source>
</evidence>
<evidence type="ECO:0008006" key="3">
    <source>
        <dbReference type="Google" id="ProtNLM"/>
    </source>
</evidence>
<keyword evidence="1" id="KW-1133">Transmembrane helix</keyword>
<accession>K1XVW8</accession>
<evidence type="ECO:0000313" key="2">
    <source>
        <dbReference type="EMBL" id="EKD24593.1"/>
    </source>
</evidence>
<protein>
    <recommendedName>
        <fullName evidence="3">DUF5673 domain-containing protein</fullName>
    </recommendedName>
</protein>
<keyword evidence="1" id="KW-0812">Transmembrane</keyword>
<name>K1XVW8_9BACT</name>
<organism evidence="2">
    <name type="scientific">uncultured bacterium</name>
    <name type="common">gcode 4</name>
    <dbReference type="NCBI Taxonomy" id="1234023"/>
    <lineage>
        <taxon>Bacteria</taxon>
        <taxon>environmental samples</taxon>
    </lineage>
</organism>
<reference evidence="2" key="1">
    <citation type="journal article" date="2012" name="Science">
        <title>Fermentation, hydrogen, and sulfur metabolism in multiple uncultivated bacterial phyla.</title>
        <authorList>
            <person name="Wrighton K.C."/>
            <person name="Thomas B.C."/>
            <person name="Sharon I."/>
            <person name="Miller C.S."/>
            <person name="Castelle C.J."/>
            <person name="VerBerkmoes N.C."/>
            <person name="Wilkins M.J."/>
            <person name="Hettich R.L."/>
            <person name="Lipton M.S."/>
            <person name="Williams K.H."/>
            <person name="Long P.E."/>
            <person name="Banfield J.F."/>
        </authorList>
    </citation>
    <scope>NUCLEOTIDE SEQUENCE [LARGE SCALE GENOMIC DNA]</scope>
</reference>
<dbReference type="AlphaFoldDB" id="K1XVW8"/>
<feature type="transmembrane region" description="Helical" evidence="1">
    <location>
        <begin position="38"/>
        <end position="54"/>
    </location>
</feature>